<comment type="caution">
    <text evidence="14">The sequence shown here is derived from an EMBL/GenBank/DDBJ whole genome shotgun (WGS) entry which is preliminary data.</text>
</comment>
<keyword evidence="11" id="KW-1133">Transmembrane helix</keyword>
<dbReference type="PANTHER" id="PTHR46913">
    <property type="entry name" value="RING-H2 FINGER PROTEIN ATL16"/>
    <property type="match status" value="1"/>
</dbReference>
<evidence type="ECO:0000256" key="10">
    <source>
        <dbReference type="SAM" id="MobiDB-lite"/>
    </source>
</evidence>
<name>A0A835Q5Q1_VANPL</name>
<dbReference type="PROSITE" id="PS50089">
    <property type="entry name" value="ZF_RING_2"/>
    <property type="match status" value="1"/>
</dbReference>
<dbReference type="EC" id="2.3.2.27" evidence="3"/>
<accession>A0A835Q5Q1</accession>
<feature type="domain" description="RING-type" evidence="12">
    <location>
        <begin position="98"/>
        <end position="140"/>
    </location>
</feature>
<dbReference type="EMBL" id="JADCNM010000010">
    <property type="protein sequence ID" value="KAG0464685.1"/>
    <property type="molecule type" value="Genomic_DNA"/>
</dbReference>
<keyword evidence="8" id="KW-0862">Zinc</keyword>
<evidence type="ECO:0000256" key="7">
    <source>
        <dbReference type="ARBA" id="ARBA00022786"/>
    </source>
</evidence>
<keyword evidence="5" id="KW-0479">Metal-binding</keyword>
<gene>
    <name evidence="14" type="ORF">HPP92_018849</name>
    <name evidence="13" type="ORF">HPP92_019417</name>
</gene>
<evidence type="ECO:0000313" key="13">
    <source>
        <dbReference type="EMBL" id="KAG0463348.1"/>
    </source>
</evidence>
<organism evidence="14 16">
    <name type="scientific">Vanilla planifolia</name>
    <name type="common">Vanilla</name>
    <dbReference type="NCBI Taxonomy" id="51239"/>
    <lineage>
        <taxon>Eukaryota</taxon>
        <taxon>Viridiplantae</taxon>
        <taxon>Streptophyta</taxon>
        <taxon>Embryophyta</taxon>
        <taxon>Tracheophyta</taxon>
        <taxon>Spermatophyta</taxon>
        <taxon>Magnoliopsida</taxon>
        <taxon>Liliopsida</taxon>
        <taxon>Asparagales</taxon>
        <taxon>Orchidaceae</taxon>
        <taxon>Vanilloideae</taxon>
        <taxon>Vanilleae</taxon>
        <taxon>Vanilla</taxon>
    </lineage>
</organism>
<protein>
    <recommendedName>
        <fullName evidence="3">RING-type E3 ubiquitin transferase</fullName>
        <ecNumber evidence="3">2.3.2.27</ecNumber>
    </recommendedName>
</protein>
<dbReference type="GO" id="GO:0061630">
    <property type="term" value="F:ubiquitin protein ligase activity"/>
    <property type="evidence" value="ECO:0007669"/>
    <property type="project" value="UniProtKB-EC"/>
</dbReference>
<keyword evidence="4" id="KW-0808">Transferase</keyword>
<reference evidence="15 16" key="1">
    <citation type="journal article" date="2020" name="Nat. Food">
        <title>A phased Vanilla planifolia genome enables genetic improvement of flavour and production.</title>
        <authorList>
            <person name="Hasing T."/>
            <person name="Tang H."/>
            <person name="Brym M."/>
            <person name="Khazi F."/>
            <person name="Huang T."/>
            <person name="Chambers A.H."/>
        </authorList>
    </citation>
    <scope>NUCLEOTIDE SEQUENCE [LARGE SCALE GENOMIC DNA]</scope>
    <source>
        <tissue evidence="14">Leaf</tissue>
    </source>
</reference>
<dbReference type="InterPro" id="IPR001841">
    <property type="entry name" value="Znf_RING"/>
</dbReference>
<comment type="catalytic activity">
    <reaction evidence="1">
        <text>S-ubiquitinyl-[E2 ubiquitin-conjugating enzyme]-L-cysteine + [acceptor protein]-L-lysine = [E2 ubiquitin-conjugating enzyme]-L-cysteine + N(6)-ubiquitinyl-[acceptor protein]-L-lysine.</text>
        <dbReference type="EC" id="2.3.2.27"/>
    </reaction>
</comment>
<evidence type="ECO:0000256" key="8">
    <source>
        <dbReference type="ARBA" id="ARBA00022833"/>
    </source>
</evidence>
<dbReference type="Gene3D" id="3.30.40.10">
    <property type="entry name" value="Zinc/RING finger domain, C3HC4 (zinc finger)"/>
    <property type="match status" value="1"/>
</dbReference>
<evidence type="ECO:0000259" key="12">
    <source>
        <dbReference type="PROSITE" id="PS50089"/>
    </source>
</evidence>
<dbReference type="AlphaFoldDB" id="A0A835Q5Q1"/>
<evidence type="ECO:0000256" key="2">
    <source>
        <dbReference type="ARBA" id="ARBA00004906"/>
    </source>
</evidence>
<sequence length="184" mass="21395">MSCHSLDPPSYCLLSRRLKVYQVVILSVPAFLTLILLFFFYVFYLRRRANWQSLRMRASDLTLVDHSRLSEIGIKKELREMLPVVVFKESFSVRETECSVCLRDYEADDRLHKMPHCGHSFHVDCIDYWLASNATCPLCRASLYKAVTYSPGFQGEESINDRSLEQPLEMDDELESGLQEREAN</sequence>
<evidence type="ECO:0000313" key="15">
    <source>
        <dbReference type="Proteomes" id="UP000636800"/>
    </source>
</evidence>
<dbReference type="InterPro" id="IPR044600">
    <property type="entry name" value="ATL1/ATL16-like"/>
</dbReference>
<dbReference type="Proteomes" id="UP000636800">
    <property type="component" value="Chromosome 10"/>
</dbReference>
<dbReference type="SMART" id="SM00184">
    <property type="entry name" value="RING"/>
    <property type="match status" value="1"/>
</dbReference>
<feature type="transmembrane region" description="Helical" evidence="11">
    <location>
        <begin position="20"/>
        <end position="45"/>
    </location>
</feature>
<comment type="pathway">
    <text evidence="2">Protein modification; protein ubiquitination.</text>
</comment>
<dbReference type="CDD" id="cd16461">
    <property type="entry name" value="RING-H2_EL5-like"/>
    <property type="match status" value="1"/>
</dbReference>
<evidence type="ECO:0000256" key="9">
    <source>
        <dbReference type="PROSITE-ProRule" id="PRU00175"/>
    </source>
</evidence>
<evidence type="ECO:0000256" key="4">
    <source>
        <dbReference type="ARBA" id="ARBA00022679"/>
    </source>
</evidence>
<keyword evidence="7" id="KW-0833">Ubl conjugation pathway</keyword>
<dbReference type="SUPFAM" id="SSF57850">
    <property type="entry name" value="RING/U-box"/>
    <property type="match status" value="1"/>
</dbReference>
<dbReference type="OrthoDB" id="8062037at2759"/>
<keyword evidence="11" id="KW-0472">Membrane</keyword>
<dbReference type="GO" id="GO:0016567">
    <property type="term" value="P:protein ubiquitination"/>
    <property type="evidence" value="ECO:0007669"/>
    <property type="project" value="InterPro"/>
</dbReference>
<dbReference type="Pfam" id="PF13639">
    <property type="entry name" value="zf-RING_2"/>
    <property type="match status" value="1"/>
</dbReference>
<dbReference type="EMBL" id="JADCNL010000010">
    <property type="protein sequence ID" value="KAG0463348.1"/>
    <property type="molecule type" value="Genomic_DNA"/>
</dbReference>
<evidence type="ECO:0000313" key="16">
    <source>
        <dbReference type="Proteomes" id="UP000639772"/>
    </source>
</evidence>
<evidence type="ECO:0000313" key="14">
    <source>
        <dbReference type="EMBL" id="KAG0464685.1"/>
    </source>
</evidence>
<keyword evidence="15" id="KW-1185">Reference proteome</keyword>
<dbReference type="PANTHER" id="PTHR46913:SF23">
    <property type="entry name" value="E3 UBIQUITIN-PROTEIN LIGASE RHA4A-RELATED"/>
    <property type="match status" value="1"/>
</dbReference>
<dbReference type="GO" id="GO:0008270">
    <property type="term" value="F:zinc ion binding"/>
    <property type="evidence" value="ECO:0007669"/>
    <property type="project" value="UniProtKB-KW"/>
</dbReference>
<proteinExistence type="predicted"/>
<dbReference type="Proteomes" id="UP000639772">
    <property type="component" value="Chromosome 10"/>
</dbReference>
<evidence type="ECO:0000256" key="3">
    <source>
        <dbReference type="ARBA" id="ARBA00012483"/>
    </source>
</evidence>
<keyword evidence="11" id="KW-0812">Transmembrane</keyword>
<evidence type="ECO:0000256" key="11">
    <source>
        <dbReference type="SAM" id="Phobius"/>
    </source>
</evidence>
<dbReference type="InterPro" id="IPR013083">
    <property type="entry name" value="Znf_RING/FYVE/PHD"/>
</dbReference>
<keyword evidence="6 9" id="KW-0863">Zinc-finger</keyword>
<evidence type="ECO:0000256" key="5">
    <source>
        <dbReference type="ARBA" id="ARBA00022723"/>
    </source>
</evidence>
<evidence type="ECO:0000256" key="1">
    <source>
        <dbReference type="ARBA" id="ARBA00000900"/>
    </source>
</evidence>
<evidence type="ECO:0000256" key="6">
    <source>
        <dbReference type="ARBA" id="ARBA00022771"/>
    </source>
</evidence>
<feature type="region of interest" description="Disordered" evidence="10">
    <location>
        <begin position="158"/>
        <end position="184"/>
    </location>
</feature>